<dbReference type="PROSITE" id="PS51340">
    <property type="entry name" value="MOSC"/>
    <property type="match status" value="1"/>
</dbReference>
<dbReference type="InterPro" id="IPR005303">
    <property type="entry name" value="MOCOS_middle"/>
</dbReference>
<dbReference type="EMBL" id="JAXAFJ010000010">
    <property type="protein sequence ID" value="MDX6807242.1"/>
    <property type="molecule type" value="Genomic_DNA"/>
</dbReference>
<dbReference type="SUPFAM" id="SSF50800">
    <property type="entry name" value="PK beta-barrel domain-like"/>
    <property type="match status" value="1"/>
</dbReference>
<comment type="caution">
    <text evidence="2">The sequence shown here is derived from an EMBL/GenBank/DDBJ whole genome shotgun (WGS) entry which is preliminary data.</text>
</comment>
<evidence type="ECO:0000259" key="1">
    <source>
        <dbReference type="PROSITE" id="PS51340"/>
    </source>
</evidence>
<dbReference type="Gene3D" id="2.40.33.20">
    <property type="entry name" value="PK beta-barrel domain-like"/>
    <property type="match status" value="1"/>
</dbReference>
<organism evidence="2 3">
    <name type="scientific">Terrihabitans rhizophilus</name>
    <dbReference type="NCBI Taxonomy" id="3092662"/>
    <lineage>
        <taxon>Bacteria</taxon>
        <taxon>Pseudomonadati</taxon>
        <taxon>Pseudomonadota</taxon>
        <taxon>Alphaproteobacteria</taxon>
        <taxon>Hyphomicrobiales</taxon>
        <taxon>Terrihabitans</taxon>
    </lineage>
</organism>
<protein>
    <submittedName>
        <fullName evidence="2">MOSC domain-containing protein</fullName>
    </submittedName>
</protein>
<keyword evidence="3" id="KW-1185">Reference proteome</keyword>
<sequence>MITVTDLYRYPVKGLSAEPLAVLEVSPEHGIPWDREYAVALGTTAFDPARPEPLDKGFFLMLRNNEELAALRTRFDPATTTLSIHKGEAQVLSADLSTEGGRAQVETYMQHYLGPATKGRPRVLQSENHKFTDASVMSPVMMRAVSVINLASVRALGSALGREIHPLRFRGNIYVTGLEPWDELAWAGKDLTIGGLRFRGLERTPRCGAVNVNPETAERDENLPKALMRNFGHTDLGVYLQALDDGAVRSGDRVVLAA</sequence>
<gene>
    <name evidence="2" type="ORF">SCD90_14310</name>
</gene>
<name>A0ABU4RR07_9HYPH</name>
<dbReference type="RefSeq" id="WP_319845372.1">
    <property type="nucleotide sequence ID" value="NZ_JAXAFJ010000010.1"/>
</dbReference>
<evidence type="ECO:0000313" key="2">
    <source>
        <dbReference type="EMBL" id="MDX6807242.1"/>
    </source>
</evidence>
<dbReference type="Proteomes" id="UP001274321">
    <property type="component" value="Unassembled WGS sequence"/>
</dbReference>
<feature type="domain" description="MOSC" evidence="1">
    <location>
        <begin position="89"/>
        <end position="257"/>
    </location>
</feature>
<evidence type="ECO:0000313" key="3">
    <source>
        <dbReference type="Proteomes" id="UP001274321"/>
    </source>
</evidence>
<accession>A0ABU4RR07</accession>
<dbReference type="Pfam" id="PF03476">
    <property type="entry name" value="MOSC_N"/>
    <property type="match status" value="1"/>
</dbReference>
<dbReference type="InterPro" id="IPR005302">
    <property type="entry name" value="MoCF_Sase_C"/>
</dbReference>
<dbReference type="Pfam" id="PF03473">
    <property type="entry name" value="MOSC"/>
    <property type="match status" value="1"/>
</dbReference>
<reference evidence="2 3" key="1">
    <citation type="submission" date="2023-11" db="EMBL/GenBank/DDBJ databases">
        <authorList>
            <person name="Bao R."/>
        </authorList>
    </citation>
    <scope>NUCLEOTIDE SEQUENCE [LARGE SCALE GENOMIC DNA]</scope>
    <source>
        <strain evidence="2 3">PJ23</strain>
    </source>
</reference>
<dbReference type="InterPro" id="IPR011037">
    <property type="entry name" value="Pyrv_Knase-like_insert_dom_sf"/>
</dbReference>
<proteinExistence type="predicted"/>